<keyword evidence="1" id="KW-1133">Transmembrane helix</keyword>
<dbReference type="RefSeq" id="WP_149318812.1">
    <property type="nucleotide sequence ID" value="NZ_VWRN01000030.1"/>
</dbReference>
<accession>A0A5M8AML2</accession>
<proteinExistence type="predicted"/>
<keyword evidence="1" id="KW-0812">Transmembrane</keyword>
<feature type="transmembrane region" description="Helical" evidence="1">
    <location>
        <begin position="99"/>
        <end position="119"/>
    </location>
</feature>
<protein>
    <submittedName>
        <fullName evidence="2">Uncharacterized protein</fullName>
    </submittedName>
</protein>
<comment type="caution">
    <text evidence="2">The sequence shown here is derived from an EMBL/GenBank/DDBJ whole genome shotgun (WGS) entry which is preliminary data.</text>
</comment>
<sequence>MPEQLTKHPDVTLQVLRSAGARCGTGETPQILKSCPAERFCQLPGGEICVFGLPDAARMTQITKADWQALTATMAGVTPTAAPGAPGAPGTPATVPPTAASWLWIVIALLIGVVLGAVLSRRRRPPP</sequence>
<organism evidence="2 3">
    <name type="scientific">Cupriavidus cauae</name>
    <dbReference type="NCBI Taxonomy" id="2608999"/>
    <lineage>
        <taxon>Bacteria</taxon>
        <taxon>Pseudomonadati</taxon>
        <taxon>Pseudomonadota</taxon>
        <taxon>Betaproteobacteria</taxon>
        <taxon>Burkholderiales</taxon>
        <taxon>Burkholderiaceae</taxon>
        <taxon>Cupriavidus</taxon>
    </lineage>
</organism>
<reference evidence="2 3" key="1">
    <citation type="submission" date="2019-09" db="EMBL/GenBank/DDBJ databases">
        <title>Isolation of a novel species in the genus Cupriavidus from patients with sepsis using whole genome sequencing.</title>
        <authorList>
            <person name="Kweon O.J."/>
            <person name="Lee M.-K."/>
        </authorList>
    </citation>
    <scope>NUCLEOTIDE SEQUENCE [LARGE SCALE GENOMIC DNA]</scope>
    <source>
        <strain evidence="2 3">MKL-01</strain>
    </source>
</reference>
<keyword evidence="1" id="KW-0472">Membrane</keyword>
<name>A0A5M8AML2_9BURK</name>
<gene>
    <name evidence="2" type="ORF">F1599_10310</name>
</gene>
<evidence type="ECO:0000313" key="2">
    <source>
        <dbReference type="EMBL" id="KAA6125187.1"/>
    </source>
</evidence>
<evidence type="ECO:0000313" key="3">
    <source>
        <dbReference type="Proteomes" id="UP000324324"/>
    </source>
</evidence>
<dbReference type="AlphaFoldDB" id="A0A5M8AML2"/>
<dbReference type="Proteomes" id="UP000324324">
    <property type="component" value="Unassembled WGS sequence"/>
</dbReference>
<evidence type="ECO:0000256" key="1">
    <source>
        <dbReference type="SAM" id="Phobius"/>
    </source>
</evidence>
<keyword evidence="3" id="KW-1185">Reference proteome</keyword>
<dbReference type="EMBL" id="VWRN01000030">
    <property type="protein sequence ID" value="KAA6125187.1"/>
    <property type="molecule type" value="Genomic_DNA"/>
</dbReference>